<evidence type="ECO:0000313" key="3">
    <source>
        <dbReference type="Proteomes" id="UP001607302"/>
    </source>
</evidence>
<name>A0ABD2AK05_VESSQ</name>
<keyword evidence="3" id="KW-1185">Reference proteome</keyword>
<feature type="compositionally biased region" description="Basic and acidic residues" evidence="1">
    <location>
        <begin position="199"/>
        <end position="211"/>
    </location>
</feature>
<feature type="region of interest" description="Disordered" evidence="1">
    <location>
        <begin position="199"/>
        <end position="276"/>
    </location>
</feature>
<protein>
    <submittedName>
        <fullName evidence="2">Kinesin-like protein KIN-4C</fullName>
    </submittedName>
</protein>
<comment type="caution">
    <text evidence="2">The sequence shown here is derived from an EMBL/GenBank/DDBJ whole genome shotgun (WGS) entry which is preliminary data.</text>
</comment>
<evidence type="ECO:0000256" key="1">
    <source>
        <dbReference type="SAM" id="MobiDB-lite"/>
    </source>
</evidence>
<evidence type="ECO:0000313" key="2">
    <source>
        <dbReference type="EMBL" id="KAL2720726.1"/>
    </source>
</evidence>
<dbReference type="AlphaFoldDB" id="A0ABD2AK05"/>
<dbReference type="Gene3D" id="3.30.160.60">
    <property type="entry name" value="Classic Zinc Finger"/>
    <property type="match status" value="1"/>
</dbReference>
<gene>
    <name evidence="2" type="ORF">V1478_009772</name>
</gene>
<reference evidence="2 3" key="1">
    <citation type="journal article" date="2024" name="Ann. Entomol. Soc. Am.">
        <title>Genomic analyses of the southern and eastern yellowjacket wasps (Hymenoptera: Vespidae) reveal evolutionary signatures of social life.</title>
        <authorList>
            <person name="Catto M.A."/>
            <person name="Caine P.B."/>
            <person name="Orr S.E."/>
            <person name="Hunt B.G."/>
            <person name="Goodisman M.A.D."/>
        </authorList>
    </citation>
    <scope>NUCLEOTIDE SEQUENCE [LARGE SCALE GENOMIC DNA]</scope>
    <source>
        <strain evidence="2">233</strain>
        <tissue evidence="2">Head and thorax</tissue>
    </source>
</reference>
<proteinExistence type="predicted"/>
<sequence>MPRVKRKEKKVVQHESKQISIAIQTDDIDNVEIIRLQEQLKMLQLENDTLRKHADSSLLSSRNLSGKINSDTVQSPKKINETLKGDPQVIKSSIKQKICTCKGNCSSKICGCVKHQRKCGQTCKCNNQTCQNQESENKENIKTMQYEVLNQTQKLEEISVKSETIHQNLFSPVGTENEIKLDDIQFEEISFDSKKKLTFEDENSQEKEPVVKKALNQKKKKNKQQHEDKDDIPEVNTSFDPMKPKRQLPRTPPHASINSESDDVLTNVETPTEKIEQKDDIIPEVLNQENVDLDKLSIELVKCNKCKRKFYPWRVEVHESACHRL</sequence>
<organism evidence="2 3">
    <name type="scientific">Vespula squamosa</name>
    <name type="common">Southern yellow jacket</name>
    <name type="synonym">Wasp</name>
    <dbReference type="NCBI Taxonomy" id="30214"/>
    <lineage>
        <taxon>Eukaryota</taxon>
        <taxon>Metazoa</taxon>
        <taxon>Ecdysozoa</taxon>
        <taxon>Arthropoda</taxon>
        <taxon>Hexapoda</taxon>
        <taxon>Insecta</taxon>
        <taxon>Pterygota</taxon>
        <taxon>Neoptera</taxon>
        <taxon>Endopterygota</taxon>
        <taxon>Hymenoptera</taxon>
        <taxon>Apocrita</taxon>
        <taxon>Aculeata</taxon>
        <taxon>Vespoidea</taxon>
        <taxon>Vespidae</taxon>
        <taxon>Vespinae</taxon>
        <taxon>Vespula</taxon>
    </lineage>
</organism>
<dbReference type="Proteomes" id="UP001607302">
    <property type="component" value="Unassembled WGS sequence"/>
</dbReference>
<dbReference type="Pfam" id="PF13913">
    <property type="entry name" value="zf-C2HC_2"/>
    <property type="match status" value="1"/>
</dbReference>
<accession>A0ABD2AK05</accession>
<dbReference type="EMBL" id="JAUDFV010000144">
    <property type="protein sequence ID" value="KAL2720726.1"/>
    <property type="molecule type" value="Genomic_DNA"/>
</dbReference>